<dbReference type="Gene3D" id="3.40.190.290">
    <property type="match status" value="1"/>
</dbReference>
<dbReference type="CDD" id="cd08422">
    <property type="entry name" value="PBP2_CrgA_like"/>
    <property type="match status" value="1"/>
</dbReference>
<keyword evidence="4" id="KW-0804">Transcription</keyword>
<accession>A0ABW0QP21</accession>
<comment type="similarity">
    <text evidence="1">Belongs to the LysR transcriptional regulatory family.</text>
</comment>
<dbReference type="Pfam" id="PF03466">
    <property type="entry name" value="LysR_substrate"/>
    <property type="match status" value="1"/>
</dbReference>
<dbReference type="SUPFAM" id="SSF46785">
    <property type="entry name" value="Winged helix' DNA-binding domain"/>
    <property type="match status" value="1"/>
</dbReference>
<dbReference type="EMBL" id="JBHSNF010000002">
    <property type="protein sequence ID" value="MFC5526009.1"/>
    <property type="molecule type" value="Genomic_DNA"/>
</dbReference>
<gene>
    <name evidence="6" type="ORF">ACFPPA_09665</name>
</gene>
<reference evidence="7" key="1">
    <citation type="journal article" date="2019" name="Int. J. Syst. Evol. Microbiol.">
        <title>The Global Catalogue of Microorganisms (GCM) 10K type strain sequencing project: providing services to taxonomists for standard genome sequencing and annotation.</title>
        <authorList>
            <consortium name="The Broad Institute Genomics Platform"/>
            <consortium name="The Broad Institute Genome Sequencing Center for Infectious Disease"/>
            <person name="Wu L."/>
            <person name="Ma J."/>
        </authorList>
    </citation>
    <scope>NUCLEOTIDE SEQUENCE [LARGE SCALE GENOMIC DNA]</scope>
    <source>
        <strain evidence="7">CGMCC 1.16619</strain>
    </source>
</reference>
<keyword evidence="2" id="KW-0805">Transcription regulation</keyword>
<evidence type="ECO:0000256" key="2">
    <source>
        <dbReference type="ARBA" id="ARBA00023015"/>
    </source>
</evidence>
<dbReference type="Pfam" id="PF00126">
    <property type="entry name" value="HTH_1"/>
    <property type="match status" value="1"/>
</dbReference>
<dbReference type="Proteomes" id="UP001596114">
    <property type="component" value="Unassembled WGS sequence"/>
</dbReference>
<dbReference type="Gene3D" id="1.10.10.10">
    <property type="entry name" value="Winged helix-like DNA-binding domain superfamily/Winged helix DNA-binding domain"/>
    <property type="match status" value="1"/>
</dbReference>
<evidence type="ECO:0000256" key="1">
    <source>
        <dbReference type="ARBA" id="ARBA00009437"/>
    </source>
</evidence>
<name>A0ABW0QP21_9GAMM</name>
<keyword evidence="3" id="KW-0238">DNA-binding</keyword>
<keyword evidence="7" id="KW-1185">Reference proteome</keyword>
<dbReference type="InterPro" id="IPR000847">
    <property type="entry name" value="LysR_HTH_N"/>
</dbReference>
<dbReference type="InterPro" id="IPR058163">
    <property type="entry name" value="LysR-type_TF_proteobact-type"/>
</dbReference>
<organism evidence="6 7">
    <name type="scientific">Rhodanobacter ginsengisoli</name>
    <dbReference type="NCBI Taxonomy" id="418646"/>
    <lineage>
        <taxon>Bacteria</taxon>
        <taxon>Pseudomonadati</taxon>
        <taxon>Pseudomonadota</taxon>
        <taxon>Gammaproteobacteria</taxon>
        <taxon>Lysobacterales</taxon>
        <taxon>Rhodanobacteraceae</taxon>
        <taxon>Rhodanobacter</taxon>
    </lineage>
</organism>
<feature type="domain" description="HTH lysR-type" evidence="5">
    <location>
        <begin position="1"/>
        <end position="59"/>
    </location>
</feature>
<evidence type="ECO:0000256" key="4">
    <source>
        <dbReference type="ARBA" id="ARBA00023163"/>
    </source>
</evidence>
<comment type="caution">
    <text evidence="6">The sequence shown here is derived from an EMBL/GenBank/DDBJ whole genome shotgun (WGS) entry which is preliminary data.</text>
</comment>
<sequence>MSQLEDMRLFVATLDTGSFTAAAERLGLSKQFISKRLIALEAQLGVRLLVRTTRHLRATDLGRAYYEQARTILQQVDELEQAMTGANRSPRGRLRITAPMSFGTMHLSPLLPKFLAEFPQVSVELELSDRMVDLLGEGYDLAVRIGELADSSLVARRIAPVQLVLCCSPDYLKGREPPRTLAELAGHDCLLYGHGPHVEWAFGGEERSKVVTGRYRANNGELLRDAAIQGLGITQSPTFIVAPALASGELVTVLDAFRPPPGTVHAVYPQHRQSSMLIHVFVEFLQRSFAAAWHDEG</sequence>
<dbReference type="RefSeq" id="WP_377319559.1">
    <property type="nucleotide sequence ID" value="NZ_JBHSNF010000002.1"/>
</dbReference>
<protein>
    <submittedName>
        <fullName evidence="6">LysR family transcriptional regulator</fullName>
    </submittedName>
</protein>
<proteinExistence type="inferred from homology"/>
<dbReference type="InterPro" id="IPR005119">
    <property type="entry name" value="LysR_subst-bd"/>
</dbReference>
<evidence type="ECO:0000259" key="5">
    <source>
        <dbReference type="PROSITE" id="PS50931"/>
    </source>
</evidence>
<dbReference type="PANTHER" id="PTHR30537:SF5">
    <property type="entry name" value="HTH-TYPE TRANSCRIPTIONAL ACTIVATOR TTDR-RELATED"/>
    <property type="match status" value="1"/>
</dbReference>
<dbReference type="InterPro" id="IPR036388">
    <property type="entry name" value="WH-like_DNA-bd_sf"/>
</dbReference>
<evidence type="ECO:0000313" key="6">
    <source>
        <dbReference type="EMBL" id="MFC5526009.1"/>
    </source>
</evidence>
<dbReference type="PANTHER" id="PTHR30537">
    <property type="entry name" value="HTH-TYPE TRANSCRIPTIONAL REGULATOR"/>
    <property type="match status" value="1"/>
</dbReference>
<dbReference type="SUPFAM" id="SSF53850">
    <property type="entry name" value="Periplasmic binding protein-like II"/>
    <property type="match status" value="1"/>
</dbReference>
<evidence type="ECO:0000313" key="7">
    <source>
        <dbReference type="Proteomes" id="UP001596114"/>
    </source>
</evidence>
<dbReference type="PROSITE" id="PS50931">
    <property type="entry name" value="HTH_LYSR"/>
    <property type="match status" value="1"/>
</dbReference>
<dbReference type="InterPro" id="IPR036390">
    <property type="entry name" value="WH_DNA-bd_sf"/>
</dbReference>
<evidence type="ECO:0000256" key="3">
    <source>
        <dbReference type="ARBA" id="ARBA00023125"/>
    </source>
</evidence>